<comment type="caution">
    <text evidence="1">The sequence shown here is derived from an EMBL/GenBank/DDBJ whole genome shotgun (WGS) entry which is preliminary data.</text>
</comment>
<dbReference type="Gene3D" id="3.40.50.150">
    <property type="entry name" value="Vaccinia Virus protein VP39"/>
    <property type="match status" value="1"/>
</dbReference>
<organism evidence="1 2">
    <name type="scientific">Pseudomonas savastanoi pv. phaseolicola</name>
    <name type="common">Pseudomonas syringae pv. phaseolicola</name>
    <dbReference type="NCBI Taxonomy" id="319"/>
    <lineage>
        <taxon>Bacteria</taxon>
        <taxon>Pseudomonadati</taxon>
        <taxon>Pseudomonadota</taxon>
        <taxon>Gammaproteobacteria</taxon>
        <taxon>Pseudomonadales</taxon>
        <taxon>Pseudomonadaceae</taxon>
        <taxon>Pseudomonas</taxon>
    </lineage>
</organism>
<proteinExistence type="predicted"/>
<evidence type="ECO:0000313" key="1">
    <source>
        <dbReference type="EMBL" id="KPY10352.1"/>
    </source>
</evidence>
<protein>
    <submittedName>
        <fullName evidence="1">Uncharacterized protein</fullName>
    </submittedName>
</protein>
<evidence type="ECO:0000313" key="2">
    <source>
        <dbReference type="Proteomes" id="UP000050396"/>
    </source>
</evidence>
<sequence>MVSSMCTILRTFMPIDMDRYYTPENVAIQAMERGSFLSTPMVCADSTCGSGRLLDAANTVFGSVRSIGIDRDVEAISQLRLRRPGWQLSVGDLLSHESIDVAREQQAIDLLVLNPPFSHGKRKFVDINFGGKEMTGSIAMAHILRSFEIFRPKLGAVVVAPESLLYSETDQLARHTLEESYRIEKIADLQRCTFRGARVQASVVQISPGTQCRQQVDIVHNIGVIQSSLVRGSLPVHLRNFDPAGVPFIHSTDLRHVAAGWDVQHLTKTSKMGKGRIKGWVILIPRVGLPEAQMINVVKLSEVVQLSDCVIALKFSTKANALLAQTRIRSRWAELRELYRGTGARYITMARLSLWLSMIGVDAQQA</sequence>
<dbReference type="AlphaFoldDB" id="A0ABD4B8J0"/>
<dbReference type="SUPFAM" id="SSF53335">
    <property type="entry name" value="S-adenosyl-L-methionine-dependent methyltransferases"/>
    <property type="match status" value="1"/>
</dbReference>
<gene>
    <name evidence="1" type="ORF">ALO55_04207</name>
</gene>
<dbReference type="EMBL" id="LJQZ01000269">
    <property type="protein sequence ID" value="KPY10352.1"/>
    <property type="molecule type" value="Genomic_DNA"/>
</dbReference>
<reference evidence="1 2" key="1">
    <citation type="submission" date="2015-09" db="EMBL/GenBank/DDBJ databases">
        <title>Genome announcement of multiple Pseudomonas syringae strains.</title>
        <authorList>
            <person name="Thakur S."/>
            <person name="Wang P.W."/>
            <person name="Gong Y."/>
            <person name="Weir B.S."/>
            <person name="Guttman D.S."/>
        </authorList>
    </citation>
    <scope>NUCLEOTIDE SEQUENCE [LARGE SCALE GENOMIC DNA]</scope>
    <source>
        <strain evidence="1 2">ICMP2740</strain>
    </source>
</reference>
<name>A0ABD4B8J0_PSESH</name>
<dbReference type="InterPro" id="IPR029063">
    <property type="entry name" value="SAM-dependent_MTases_sf"/>
</dbReference>
<accession>A0ABD4B8J0</accession>
<dbReference type="Proteomes" id="UP000050396">
    <property type="component" value="Unassembled WGS sequence"/>
</dbReference>